<dbReference type="Gene3D" id="3.40.50.2300">
    <property type="match status" value="2"/>
</dbReference>
<evidence type="ECO:0000256" key="1">
    <source>
        <dbReference type="ARBA" id="ARBA00004193"/>
    </source>
</evidence>
<dbReference type="RefSeq" id="WP_089722734.1">
    <property type="nucleotide sequence ID" value="NZ_FMYT01000013.1"/>
</dbReference>
<evidence type="ECO:0000259" key="8">
    <source>
        <dbReference type="Pfam" id="PF02608"/>
    </source>
</evidence>
<dbReference type="Proteomes" id="UP000324896">
    <property type="component" value="Unassembled WGS sequence"/>
</dbReference>
<evidence type="ECO:0000256" key="2">
    <source>
        <dbReference type="ARBA" id="ARBA00008610"/>
    </source>
</evidence>
<dbReference type="AlphaFoldDB" id="A0A1G6P393"/>
<dbReference type="CDD" id="cd06354">
    <property type="entry name" value="PBP1_PrnA-like"/>
    <property type="match status" value="1"/>
</dbReference>
<dbReference type="PANTHER" id="PTHR34296">
    <property type="entry name" value="TRANSCRIPTIONAL ACTIVATOR PROTEIN MED"/>
    <property type="match status" value="1"/>
</dbReference>
<evidence type="ECO:0000256" key="4">
    <source>
        <dbReference type="ARBA" id="ARBA00022729"/>
    </source>
</evidence>
<keyword evidence="6" id="KW-0449">Lipoprotein</keyword>
<comment type="similarity">
    <text evidence="2">Belongs to the BMP lipoprotein family.</text>
</comment>
<comment type="subcellular location">
    <subcellularLocation>
        <location evidence="1">Cell membrane</location>
        <topology evidence="1">Lipid-anchor</topology>
    </subcellularLocation>
</comment>
<evidence type="ECO:0000256" key="6">
    <source>
        <dbReference type="ARBA" id="ARBA00023288"/>
    </source>
</evidence>
<name>A0A1G6P393_9FIRM</name>
<dbReference type="InterPro" id="IPR050957">
    <property type="entry name" value="BMP_lipoprotein"/>
</dbReference>
<feature type="domain" description="ABC transporter substrate-binding protein PnrA-like" evidence="8">
    <location>
        <begin position="33"/>
        <end position="318"/>
    </location>
</feature>
<dbReference type="EMBL" id="FMYT01000013">
    <property type="protein sequence ID" value="SDC74740.1"/>
    <property type="molecule type" value="Genomic_DNA"/>
</dbReference>
<gene>
    <name evidence="9" type="ORF">SAMN04488597_11316</name>
</gene>
<sequence>MKKVLSLAIIFTFVMMVIFAAVPAAAQDTRVGIVLSTGGLGDLSFNDAAYRGLQRAEEELGIEFQYIEPADPSEDETALRRFANRGFDLVIGVGFQMSDTLELVAQDYPNVKFAHVDQDFGEDILDNVVSLNFAEWEGSFLAGALAALVSDTGVVGYVGGVDSSLIQRFEGGFYQGAKYINPDIEVNRRYADSFGDPARGREIALGMIDDGADVIYHAAGGTGSGVFQAAGEEDVYAIGVDSNQNYVEPGHVIASMLKKVDKAVFNIVKAVDEGTYEGGQNLYFTLEDGGIDLTSLTEVGQPVLDAHESGLITDEELETIRTMKEKVTAPHADKIAEIKEGIINGEIKVENWGVTGRPENLE</sequence>
<evidence type="ECO:0000256" key="5">
    <source>
        <dbReference type="ARBA" id="ARBA00023136"/>
    </source>
</evidence>
<proteinExistence type="inferred from homology"/>
<evidence type="ECO:0000313" key="9">
    <source>
        <dbReference type="EMBL" id="SDC74740.1"/>
    </source>
</evidence>
<feature type="signal peptide" evidence="7">
    <location>
        <begin position="1"/>
        <end position="26"/>
    </location>
</feature>
<protein>
    <submittedName>
        <fullName evidence="9">Basic membrane protein A</fullName>
    </submittedName>
</protein>
<organism evidence="9 10">
    <name type="scientific">Halanaerobium congolense</name>
    <dbReference type="NCBI Taxonomy" id="54121"/>
    <lineage>
        <taxon>Bacteria</taxon>
        <taxon>Bacillati</taxon>
        <taxon>Bacillota</taxon>
        <taxon>Clostridia</taxon>
        <taxon>Halanaerobiales</taxon>
        <taxon>Halanaerobiaceae</taxon>
        <taxon>Halanaerobium</taxon>
    </lineage>
</organism>
<keyword evidence="3" id="KW-1003">Cell membrane</keyword>
<dbReference type="Pfam" id="PF02608">
    <property type="entry name" value="Bmp"/>
    <property type="match status" value="1"/>
</dbReference>
<keyword evidence="5" id="KW-0472">Membrane</keyword>
<evidence type="ECO:0000256" key="3">
    <source>
        <dbReference type="ARBA" id="ARBA00022475"/>
    </source>
</evidence>
<dbReference type="PANTHER" id="PTHR34296:SF2">
    <property type="entry name" value="ABC TRANSPORTER GUANOSINE-BINDING PROTEIN NUPN"/>
    <property type="match status" value="1"/>
</dbReference>
<evidence type="ECO:0000256" key="7">
    <source>
        <dbReference type="SAM" id="SignalP"/>
    </source>
</evidence>
<accession>A0A1G6P393</accession>
<dbReference type="InterPro" id="IPR003760">
    <property type="entry name" value="PnrA-like"/>
</dbReference>
<reference evidence="9 10" key="1">
    <citation type="submission" date="2016-10" db="EMBL/GenBank/DDBJ databases">
        <authorList>
            <person name="Varghese N."/>
            <person name="Submissions S."/>
        </authorList>
    </citation>
    <scope>NUCLEOTIDE SEQUENCE [LARGE SCALE GENOMIC DNA]</scope>
    <source>
        <strain evidence="9 10">WG10</strain>
    </source>
</reference>
<keyword evidence="4 7" id="KW-0732">Signal</keyword>
<dbReference type="SUPFAM" id="SSF53822">
    <property type="entry name" value="Periplasmic binding protein-like I"/>
    <property type="match status" value="1"/>
</dbReference>
<dbReference type="InterPro" id="IPR028082">
    <property type="entry name" value="Peripla_BP_I"/>
</dbReference>
<evidence type="ECO:0000313" key="10">
    <source>
        <dbReference type="Proteomes" id="UP000324896"/>
    </source>
</evidence>
<feature type="chain" id="PRO_5011393230" evidence="7">
    <location>
        <begin position="27"/>
        <end position="362"/>
    </location>
</feature>
<dbReference type="GO" id="GO:0005886">
    <property type="term" value="C:plasma membrane"/>
    <property type="evidence" value="ECO:0007669"/>
    <property type="project" value="UniProtKB-SubCell"/>
</dbReference>